<name>A0A4P6F823_9MICO</name>
<dbReference type="SUPFAM" id="SSF53613">
    <property type="entry name" value="Ribokinase-like"/>
    <property type="match status" value="1"/>
</dbReference>
<dbReference type="Gene3D" id="3.40.1190.20">
    <property type="match status" value="1"/>
</dbReference>
<evidence type="ECO:0000256" key="9">
    <source>
        <dbReference type="HAMAP-Rule" id="MF_01987"/>
    </source>
</evidence>
<dbReference type="GO" id="GO:0005829">
    <property type="term" value="C:cytosol"/>
    <property type="evidence" value="ECO:0007669"/>
    <property type="project" value="TreeGrafter"/>
</dbReference>
<keyword evidence="1 9" id="KW-0808">Transferase</keyword>
<dbReference type="UniPathway" id="UPA00916">
    <property type="reaction ID" value="UER00889"/>
</dbReference>
<dbReference type="AlphaFoldDB" id="A0A4P6F823"/>
<feature type="binding site" evidence="9">
    <location>
        <position position="300"/>
    </location>
    <ligand>
        <name>K(+)</name>
        <dbReference type="ChEBI" id="CHEBI:29103"/>
    </ligand>
</feature>
<sequence length="323" mass="33056">MVGGDEGRSDASLRRRPHVLVVGSLNIDHTVVVDELPRPGETVTARRSYRMPGGKGANESVAAARVGADVVFVAAVGDDEQGRSALRSLAELGVDTSWAVERSGALTGTASITVDASGENTIVVDAGANATLAPDALRPEQFEGAAALLLTLEVPDPVMVAAMREAKAHSVPVIFNPSPLRAHDRELVLGTDILVVNEDEFRALASPDGADDTALRRAAEALGVPVVVVTCGSRGVIVVDRTAGAEVAPVPSIAVTALDTTGCGDAFTGALAARLAAGDELSAAVGFATSYAALVATRRGAQASYPDLPTYETWIGSVGSIRA</sequence>
<comment type="cofactor">
    <cofactor evidence="9">
        <name>Mg(2+)</name>
        <dbReference type="ChEBI" id="CHEBI:18420"/>
    </cofactor>
    <text evidence="9">Requires a divalent cation, most likely magnesium in vivo, as an electrophilic catalyst to aid phosphoryl group transfer. It is the chelate of the metal and the nucleotide that is the actual substrate.</text>
</comment>
<dbReference type="OrthoDB" id="9775849at2"/>
<keyword evidence="7 9" id="KW-0630">Potassium</keyword>
<dbReference type="KEGG" id="agf:ET445_01685"/>
<comment type="subcellular location">
    <subcellularLocation>
        <location evidence="9">Cytoplasm</location>
    </subcellularLocation>
</comment>
<accession>A0A4P6F823</accession>
<dbReference type="EC" id="2.7.1.15" evidence="9"/>
<gene>
    <name evidence="9" type="primary">rbsK</name>
    <name evidence="11" type="ORF">ET445_01685</name>
</gene>
<feature type="active site" description="Proton acceptor" evidence="9">
    <location>
        <position position="265"/>
    </location>
</feature>
<evidence type="ECO:0000256" key="1">
    <source>
        <dbReference type="ARBA" id="ARBA00022679"/>
    </source>
</evidence>
<reference evidence="11 12" key="1">
    <citation type="submission" date="2019-01" db="EMBL/GenBank/DDBJ databases">
        <title>Genome sequencing of strain FW100M-8.</title>
        <authorList>
            <person name="Heo J."/>
            <person name="Kim S.-J."/>
            <person name="Kim J.-S."/>
            <person name="Hong S.-B."/>
            <person name="Kwon S.-W."/>
        </authorList>
    </citation>
    <scope>NUCLEOTIDE SEQUENCE [LARGE SCALE GENOMIC DNA]</scope>
    <source>
        <strain evidence="11 12">FW100M-8</strain>
    </source>
</reference>
<comment type="similarity">
    <text evidence="9">Belongs to the carbohydrate kinase PfkB family. Ribokinase subfamily.</text>
</comment>
<comment type="catalytic activity">
    <reaction evidence="9">
        <text>D-ribose + ATP = D-ribose 5-phosphate + ADP + H(+)</text>
        <dbReference type="Rhea" id="RHEA:13697"/>
        <dbReference type="ChEBI" id="CHEBI:15378"/>
        <dbReference type="ChEBI" id="CHEBI:30616"/>
        <dbReference type="ChEBI" id="CHEBI:47013"/>
        <dbReference type="ChEBI" id="CHEBI:78346"/>
        <dbReference type="ChEBI" id="CHEBI:456216"/>
        <dbReference type="EC" id="2.7.1.15"/>
    </reaction>
</comment>
<comment type="caution">
    <text evidence="9">Lacks conserved residue(s) required for the propagation of feature annotation.</text>
</comment>
<evidence type="ECO:0000256" key="7">
    <source>
        <dbReference type="ARBA" id="ARBA00022958"/>
    </source>
</evidence>
<feature type="domain" description="Carbohydrate kinase PfkB" evidence="10">
    <location>
        <begin position="18"/>
        <end position="307"/>
    </location>
</feature>
<feature type="binding site" evidence="9">
    <location>
        <position position="259"/>
    </location>
    <ligand>
        <name>K(+)</name>
        <dbReference type="ChEBI" id="CHEBI:29103"/>
    </ligand>
</feature>
<keyword evidence="5 9" id="KW-0067">ATP-binding</keyword>
<evidence type="ECO:0000256" key="6">
    <source>
        <dbReference type="ARBA" id="ARBA00022842"/>
    </source>
</evidence>
<comment type="function">
    <text evidence="9">Catalyzes the phosphorylation of ribose at O-5 in a reaction requiring ATP and magnesium. The resulting D-ribose-5-phosphate can then be used either for sythesis of nucleotides, histidine, and tryptophan, or as a component of the pentose phosphate pathway.</text>
</comment>
<comment type="pathway">
    <text evidence="9">Carbohydrate metabolism; D-ribose degradation; D-ribose 5-phosphate from beta-D-ribopyranose: step 2/2.</text>
</comment>
<feature type="binding site" evidence="9">
    <location>
        <position position="265"/>
    </location>
    <ligand>
        <name>substrate</name>
    </ligand>
</feature>
<keyword evidence="6 9" id="KW-0460">Magnesium</keyword>
<dbReference type="GO" id="GO:0019303">
    <property type="term" value="P:D-ribose catabolic process"/>
    <property type="evidence" value="ECO:0007669"/>
    <property type="project" value="UniProtKB-UniRule"/>
</dbReference>
<feature type="binding site" evidence="9">
    <location>
        <begin position="264"/>
        <end position="265"/>
    </location>
    <ligand>
        <name>ATP</name>
        <dbReference type="ChEBI" id="CHEBI:30616"/>
    </ligand>
</feature>
<keyword evidence="2 9" id="KW-0479">Metal-binding</keyword>
<feature type="binding site" evidence="9">
    <location>
        <position position="261"/>
    </location>
    <ligand>
        <name>K(+)</name>
        <dbReference type="ChEBI" id="CHEBI:29103"/>
    </ligand>
</feature>
<dbReference type="GO" id="GO:0004747">
    <property type="term" value="F:ribokinase activity"/>
    <property type="evidence" value="ECO:0007669"/>
    <property type="project" value="UniProtKB-UniRule"/>
</dbReference>
<keyword evidence="4 9" id="KW-0418">Kinase</keyword>
<dbReference type="GO" id="GO:0005524">
    <property type="term" value="F:ATP binding"/>
    <property type="evidence" value="ECO:0007669"/>
    <property type="project" value="UniProtKB-UniRule"/>
</dbReference>
<keyword evidence="12" id="KW-1185">Reference proteome</keyword>
<dbReference type="HAMAP" id="MF_01987">
    <property type="entry name" value="Ribokinase"/>
    <property type="match status" value="1"/>
</dbReference>
<feature type="binding site" evidence="9">
    <location>
        <position position="295"/>
    </location>
    <ligand>
        <name>K(+)</name>
        <dbReference type="ChEBI" id="CHEBI:29103"/>
    </ligand>
</feature>
<evidence type="ECO:0000256" key="8">
    <source>
        <dbReference type="ARBA" id="ARBA00023277"/>
    </source>
</evidence>
<feature type="binding site" evidence="9">
    <location>
        <position position="197"/>
    </location>
    <ligand>
        <name>ATP</name>
        <dbReference type="ChEBI" id="CHEBI:30616"/>
    </ligand>
</feature>
<keyword evidence="8 9" id="KW-0119">Carbohydrate metabolism</keyword>
<feature type="binding site" evidence="9">
    <location>
        <position position="153"/>
    </location>
    <ligand>
        <name>substrate</name>
    </ligand>
</feature>
<organism evidence="11 12">
    <name type="scientific">Agromyces protaetiae</name>
    <dbReference type="NCBI Taxonomy" id="2509455"/>
    <lineage>
        <taxon>Bacteria</taxon>
        <taxon>Bacillati</taxon>
        <taxon>Actinomycetota</taxon>
        <taxon>Actinomycetes</taxon>
        <taxon>Micrococcales</taxon>
        <taxon>Microbacteriaceae</taxon>
        <taxon>Agromyces</taxon>
    </lineage>
</organism>
<dbReference type="InterPro" id="IPR011877">
    <property type="entry name" value="Ribokinase"/>
</dbReference>
<keyword evidence="9" id="KW-0963">Cytoplasm</keyword>
<dbReference type="PANTHER" id="PTHR10584">
    <property type="entry name" value="SUGAR KINASE"/>
    <property type="match status" value="1"/>
</dbReference>
<comment type="activity regulation">
    <text evidence="9">Activated by a monovalent cation that binds near, but not in, the active site. The most likely occupant of the site in vivo is potassium. Ion binding induces a conformational change that may alter substrate affinity.</text>
</comment>
<proteinExistence type="inferred from homology"/>
<evidence type="ECO:0000256" key="5">
    <source>
        <dbReference type="ARBA" id="ARBA00022840"/>
    </source>
</evidence>
<dbReference type="PRINTS" id="PR00990">
    <property type="entry name" value="RIBOKINASE"/>
</dbReference>
<evidence type="ECO:0000313" key="11">
    <source>
        <dbReference type="EMBL" id="QAY72240.1"/>
    </source>
</evidence>
<dbReference type="PANTHER" id="PTHR10584:SF166">
    <property type="entry name" value="RIBOKINASE"/>
    <property type="match status" value="1"/>
</dbReference>
<feature type="binding site" evidence="9">
    <location>
        <begin position="230"/>
        <end position="235"/>
    </location>
    <ligand>
        <name>ATP</name>
        <dbReference type="ChEBI" id="CHEBI:30616"/>
    </ligand>
</feature>
<feature type="binding site" evidence="9">
    <location>
        <begin position="26"/>
        <end position="28"/>
    </location>
    <ligand>
        <name>substrate</name>
    </ligand>
</feature>
<comment type="subunit">
    <text evidence="9">Homodimer.</text>
</comment>
<evidence type="ECO:0000256" key="3">
    <source>
        <dbReference type="ARBA" id="ARBA00022741"/>
    </source>
</evidence>
<dbReference type="InterPro" id="IPR002139">
    <property type="entry name" value="Ribo/fructo_kinase"/>
</dbReference>
<feature type="binding site" evidence="9">
    <location>
        <position position="298"/>
    </location>
    <ligand>
        <name>K(+)</name>
        <dbReference type="ChEBI" id="CHEBI:29103"/>
    </ligand>
</feature>
<dbReference type="InterPro" id="IPR011611">
    <property type="entry name" value="PfkB_dom"/>
</dbReference>
<dbReference type="GO" id="GO:0046872">
    <property type="term" value="F:metal ion binding"/>
    <property type="evidence" value="ECO:0007669"/>
    <property type="project" value="UniProtKB-KW"/>
</dbReference>
<dbReference type="InterPro" id="IPR029056">
    <property type="entry name" value="Ribokinase-like"/>
</dbReference>
<feature type="binding site" evidence="9">
    <location>
        <position position="304"/>
    </location>
    <ligand>
        <name>K(+)</name>
        <dbReference type="ChEBI" id="CHEBI:29103"/>
    </ligand>
</feature>
<evidence type="ECO:0000256" key="2">
    <source>
        <dbReference type="ARBA" id="ARBA00022723"/>
    </source>
</evidence>
<dbReference type="Pfam" id="PF00294">
    <property type="entry name" value="PfkB"/>
    <property type="match status" value="1"/>
</dbReference>
<dbReference type="Proteomes" id="UP000291259">
    <property type="component" value="Chromosome"/>
</dbReference>
<protein>
    <recommendedName>
        <fullName evidence="9">Ribokinase</fullName>
        <shortName evidence="9">RK</shortName>
        <ecNumber evidence="9">2.7.1.15</ecNumber>
    </recommendedName>
</protein>
<keyword evidence="3 9" id="KW-0547">Nucleotide-binding</keyword>
<dbReference type="EMBL" id="CP035491">
    <property type="protein sequence ID" value="QAY72240.1"/>
    <property type="molecule type" value="Genomic_DNA"/>
</dbReference>
<feature type="binding site" evidence="9">
    <location>
        <begin position="54"/>
        <end position="58"/>
    </location>
    <ligand>
        <name>substrate</name>
    </ligand>
</feature>
<evidence type="ECO:0000256" key="4">
    <source>
        <dbReference type="ARBA" id="ARBA00022777"/>
    </source>
</evidence>
<evidence type="ECO:0000259" key="10">
    <source>
        <dbReference type="Pfam" id="PF00294"/>
    </source>
</evidence>
<dbReference type="CDD" id="cd01174">
    <property type="entry name" value="ribokinase"/>
    <property type="match status" value="1"/>
</dbReference>
<evidence type="ECO:0000313" key="12">
    <source>
        <dbReference type="Proteomes" id="UP000291259"/>
    </source>
</evidence>